<keyword evidence="2" id="KW-0689">Ribosomal protein</keyword>
<dbReference type="Pfam" id="PF13621">
    <property type="entry name" value="Cupin_8"/>
    <property type="match status" value="1"/>
</dbReference>
<dbReference type="SUPFAM" id="SSF51197">
    <property type="entry name" value="Clavaminate synthase-like"/>
    <property type="match status" value="1"/>
</dbReference>
<reference evidence="2" key="1">
    <citation type="submission" date="2019-02" db="EMBL/GenBank/DDBJ databases">
        <authorList>
            <person name="Gruber-Vodicka R. H."/>
            <person name="Seah K. B. B."/>
        </authorList>
    </citation>
    <scope>NUCLEOTIDE SEQUENCE</scope>
    <source>
        <strain evidence="2">BECK_BY1</strain>
    </source>
</reference>
<accession>A0A451ADR5</accession>
<organism evidence="2">
    <name type="scientific">Candidatus Kentrum sp. TUN</name>
    <dbReference type="NCBI Taxonomy" id="2126343"/>
    <lineage>
        <taxon>Bacteria</taxon>
        <taxon>Pseudomonadati</taxon>
        <taxon>Pseudomonadota</taxon>
        <taxon>Gammaproteobacteria</taxon>
        <taxon>Candidatus Kentrum</taxon>
    </lineage>
</organism>
<dbReference type="InterPro" id="IPR003347">
    <property type="entry name" value="JmjC_dom"/>
</dbReference>
<dbReference type="SMART" id="SM00558">
    <property type="entry name" value="JmjC"/>
    <property type="match status" value="1"/>
</dbReference>
<dbReference type="AlphaFoldDB" id="A0A451ADR5"/>
<keyword evidence="2" id="KW-0687">Ribonucleoprotein</keyword>
<feature type="domain" description="JmjC" evidence="1">
    <location>
        <begin position="110"/>
        <end position="275"/>
    </location>
</feature>
<gene>
    <name evidence="2" type="ORF">BECKTUN1418D_GA0071000_12473</name>
</gene>
<proteinExistence type="predicted"/>
<evidence type="ECO:0000259" key="1">
    <source>
        <dbReference type="PROSITE" id="PS51184"/>
    </source>
</evidence>
<sequence>MTSSAAMPPTDPAGRCNLYLENNPCEMVESTRSISPEDFRGDFVEQHRPLLIKGGIEHWNAISLWDNDYLRERVGFHTVSVETSRDQFQGRLFTDAQKVDMPFPRFLDRLSLPEGKTDYFVAAFQFPELLADMPDIEISSVFGIQHRQRMIMTRGGNYIAFHYDWYQNLLCQVAGGKTLILADITGTPNMSRMIETEYTNYSPINLIDPNVAQYPDFAKTSLIRVDLEEGDLLYLPPFWWHTVESRDRNIAISISFFETNAELVYMLRKMSDHGAFGLPADEEAYIHFVLDRNSSDKDKLRIIRQYASSKMLFPVLMFFGQRNLRYWTT</sequence>
<dbReference type="InterPro" id="IPR041667">
    <property type="entry name" value="Cupin_8"/>
</dbReference>
<dbReference type="GO" id="GO:0005840">
    <property type="term" value="C:ribosome"/>
    <property type="evidence" value="ECO:0007669"/>
    <property type="project" value="UniProtKB-KW"/>
</dbReference>
<dbReference type="Gene3D" id="2.60.120.10">
    <property type="entry name" value="Jelly Rolls"/>
    <property type="match status" value="1"/>
</dbReference>
<dbReference type="EMBL" id="CAADFX010000247">
    <property type="protein sequence ID" value="VFK64161.1"/>
    <property type="molecule type" value="Genomic_DNA"/>
</dbReference>
<dbReference type="InterPro" id="IPR014710">
    <property type="entry name" value="RmlC-like_jellyroll"/>
</dbReference>
<dbReference type="PROSITE" id="PS51184">
    <property type="entry name" value="JMJC"/>
    <property type="match status" value="1"/>
</dbReference>
<protein>
    <submittedName>
        <fullName evidence="2">Ribosomal protein L16 Arg81 hydroxylase, contains JmjC domain</fullName>
    </submittedName>
</protein>
<name>A0A451ADR5_9GAMM</name>
<evidence type="ECO:0000313" key="2">
    <source>
        <dbReference type="EMBL" id="VFK64161.1"/>
    </source>
</evidence>
<dbReference type="PANTHER" id="PTHR12461:SF83">
    <property type="entry name" value="JMJC DOMAIN-CONTAINING PROTEIN"/>
    <property type="match status" value="1"/>
</dbReference>
<dbReference type="PANTHER" id="PTHR12461">
    <property type="entry name" value="HYPOXIA-INDUCIBLE FACTOR 1 ALPHA INHIBITOR-RELATED"/>
    <property type="match status" value="1"/>
</dbReference>